<keyword evidence="2" id="KW-1185">Reference proteome</keyword>
<evidence type="ECO:0000313" key="2">
    <source>
        <dbReference type="Proteomes" id="UP001157418"/>
    </source>
</evidence>
<dbReference type="Proteomes" id="UP001157418">
    <property type="component" value="Unassembled WGS sequence"/>
</dbReference>
<gene>
    <name evidence="1" type="ORF">LVIROSA_LOCUS5097</name>
</gene>
<reference evidence="1 2" key="1">
    <citation type="submission" date="2022-01" db="EMBL/GenBank/DDBJ databases">
        <authorList>
            <person name="Xiong W."/>
            <person name="Schranz E."/>
        </authorList>
    </citation>
    <scope>NUCLEOTIDE SEQUENCE [LARGE SCALE GENOMIC DNA]</scope>
</reference>
<name>A0AAU9LSB8_9ASTR</name>
<protein>
    <submittedName>
        <fullName evidence="1">Uncharacterized protein</fullName>
    </submittedName>
</protein>
<dbReference type="AlphaFoldDB" id="A0AAU9LSB8"/>
<organism evidence="1 2">
    <name type="scientific">Lactuca virosa</name>
    <dbReference type="NCBI Taxonomy" id="75947"/>
    <lineage>
        <taxon>Eukaryota</taxon>
        <taxon>Viridiplantae</taxon>
        <taxon>Streptophyta</taxon>
        <taxon>Embryophyta</taxon>
        <taxon>Tracheophyta</taxon>
        <taxon>Spermatophyta</taxon>
        <taxon>Magnoliopsida</taxon>
        <taxon>eudicotyledons</taxon>
        <taxon>Gunneridae</taxon>
        <taxon>Pentapetalae</taxon>
        <taxon>asterids</taxon>
        <taxon>campanulids</taxon>
        <taxon>Asterales</taxon>
        <taxon>Asteraceae</taxon>
        <taxon>Cichorioideae</taxon>
        <taxon>Cichorieae</taxon>
        <taxon>Lactucinae</taxon>
        <taxon>Lactuca</taxon>
    </lineage>
</organism>
<sequence length="91" mass="9795">MKSRRAMKTTIDRLPILTLSRDWSRGRGISVCSSDDVSLSLPTSSIERRVARSLLGEGVSGKSPSSTCVAVDGASAASIRRRGLLSMFLLR</sequence>
<evidence type="ECO:0000313" key="1">
    <source>
        <dbReference type="EMBL" id="CAH1417415.1"/>
    </source>
</evidence>
<proteinExistence type="predicted"/>
<comment type="caution">
    <text evidence="1">The sequence shown here is derived from an EMBL/GenBank/DDBJ whole genome shotgun (WGS) entry which is preliminary data.</text>
</comment>
<dbReference type="EMBL" id="CAKMRJ010000037">
    <property type="protein sequence ID" value="CAH1417415.1"/>
    <property type="molecule type" value="Genomic_DNA"/>
</dbReference>
<accession>A0AAU9LSB8</accession>